<organism evidence="9 10">
    <name type="scientific">Candidatus Jorgensenbacteria bacterium CG23_combo_of_CG06-09_8_20_14_all_54_14</name>
    <dbReference type="NCBI Taxonomy" id="1974595"/>
    <lineage>
        <taxon>Bacteria</taxon>
        <taxon>Candidatus Joergenseniibacteriota</taxon>
    </lineage>
</organism>
<keyword evidence="7" id="KW-0573">Peptidoglycan synthesis</keyword>
<comment type="caution">
    <text evidence="9">The sequence shown here is derived from an EMBL/GenBank/DDBJ whole genome shotgun (WGS) entry which is preliminary data.</text>
</comment>
<dbReference type="AlphaFoldDB" id="A0A2G9ZA22"/>
<keyword evidence="3 7" id="KW-0963">Cytoplasm</keyword>
<dbReference type="EC" id="6.3.2.9" evidence="7"/>
<proteinExistence type="inferred from homology"/>
<dbReference type="HAMAP" id="MF_00639">
    <property type="entry name" value="MurD"/>
    <property type="match status" value="1"/>
</dbReference>
<dbReference type="InterPro" id="IPR013221">
    <property type="entry name" value="Mur_ligase_cen"/>
</dbReference>
<evidence type="ECO:0000313" key="9">
    <source>
        <dbReference type="EMBL" id="PIP29996.1"/>
    </source>
</evidence>
<dbReference type="GO" id="GO:0009252">
    <property type="term" value="P:peptidoglycan biosynthetic process"/>
    <property type="evidence" value="ECO:0007669"/>
    <property type="project" value="UniProtKB-UniRule"/>
</dbReference>
<dbReference type="Gene3D" id="3.40.1190.10">
    <property type="entry name" value="Mur-like, catalytic domain"/>
    <property type="match status" value="1"/>
</dbReference>
<evidence type="ECO:0000313" key="10">
    <source>
        <dbReference type="Proteomes" id="UP000228812"/>
    </source>
</evidence>
<feature type="domain" description="Mur ligase central" evidence="8">
    <location>
        <begin position="122"/>
        <end position="320"/>
    </location>
</feature>
<keyword evidence="7" id="KW-0961">Cell wall biogenesis/degradation</keyword>
<comment type="subcellular location">
    <subcellularLocation>
        <location evidence="1 7">Cytoplasm</location>
    </subcellularLocation>
</comment>
<dbReference type="Gene3D" id="3.90.190.20">
    <property type="entry name" value="Mur ligase, C-terminal domain"/>
    <property type="match status" value="1"/>
</dbReference>
<evidence type="ECO:0000256" key="6">
    <source>
        <dbReference type="ARBA" id="ARBA00022840"/>
    </source>
</evidence>
<dbReference type="GO" id="GO:0005524">
    <property type="term" value="F:ATP binding"/>
    <property type="evidence" value="ECO:0007669"/>
    <property type="project" value="UniProtKB-UniRule"/>
</dbReference>
<comment type="pathway">
    <text evidence="2 7">Cell wall biogenesis; peptidoglycan biosynthesis.</text>
</comment>
<dbReference type="UniPathway" id="UPA00219"/>
<dbReference type="EMBL" id="PCRZ01000020">
    <property type="protein sequence ID" value="PIP29996.1"/>
    <property type="molecule type" value="Genomic_DNA"/>
</dbReference>
<comment type="function">
    <text evidence="7">Cell wall formation. Catalyzes the addition of glutamate to the nucleotide precursor UDP-N-acetylmuramoyl-L-alanine (UMA).</text>
</comment>
<keyword evidence="5 7" id="KW-0547">Nucleotide-binding</keyword>
<keyword evidence="7" id="KW-0133">Cell shape</keyword>
<comment type="similarity">
    <text evidence="7">Belongs to the MurCDEF family.</text>
</comment>
<dbReference type="Pfam" id="PF08245">
    <property type="entry name" value="Mur_ligase_M"/>
    <property type="match status" value="1"/>
</dbReference>
<accession>A0A2G9ZA22</accession>
<dbReference type="InterPro" id="IPR005762">
    <property type="entry name" value="MurD"/>
</dbReference>
<dbReference type="PANTHER" id="PTHR43692:SF1">
    <property type="entry name" value="UDP-N-ACETYLMURAMOYLALANINE--D-GLUTAMATE LIGASE"/>
    <property type="match status" value="1"/>
</dbReference>
<comment type="catalytic activity">
    <reaction evidence="7">
        <text>UDP-N-acetyl-alpha-D-muramoyl-L-alanine + D-glutamate + ATP = UDP-N-acetyl-alpha-D-muramoyl-L-alanyl-D-glutamate + ADP + phosphate + H(+)</text>
        <dbReference type="Rhea" id="RHEA:16429"/>
        <dbReference type="ChEBI" id="CHEBI:15378"/>
        <dbReference type="ChEBI" id="CHEBI:29986"/>
        <dbReference type="ChEBI" id="CHEBI:30616"/>
        <dbReference type="ChEBI" id="CHEBI:43474"/>
        <dbReference type="ChEBI" id="CHEBI:83898"/>
        <dbReference type="ChEBI" id="CHEBI:83900"/>
        <dbReference type="ChEBI" id="CHEBI:456216"/>
        <dbReference type="EC" id="6.3.2.9"/>
    </reaction>
</comment>
<evidence type="ECO:0000256" key="5">
    <source>
        <dbReference type="ARBA" id="ARBA00022741"/>
    </source>
</evidence>
<keyword evidence="7" id="KW-0131">Cell cycle</keyword>
<reference evidence="9 10" key="1">
    <citation type="submission" date="2017-09" db="EMBL/GenBank/DDBJ databases">
        <title>Depth-based differentiation of microbial function through sediment-hosted aquifers and enrichment of novel symbionts in the deep terrestrial subsurface.</title>
        <authorList>
            <person name="Probst A.J."/>
            <person name="Ladd B."/>
            <person name="Jarett J.K."/>
            <person name="Geller-Mcgrath D.E."/>
            <person name="Sieber C.M."/>
            <person name="Emerson J.B."/>
            <person name="Anantharaman K."/>
            <person name="Thomas B.C."/>
            <person name="Malmstrom R."/>
            <person name="Stieglmeier M."/>
            <person name="Klingl A."/>
            <person name="Woyke T."/>
            <person name="Ryan C.M."/>
            <person name="Banfield J.F."/>
        </authorList>
    </citation>
    <scope>NUCLEOTIDE SEQUENCE [LARGE SCALE GENOMIC DNA]</scope>
    <source>
        <strain evidence="9">CG23_combo_of_CG06-09_8_20_14_all_54_14</strain>
    </source>
</reference>
<name>A0A2G9ZA22_9BACT</name>
<dbReference type="NCBIfam" id="TIGR01087">
    <property type="entry name" value="murD"/>
    <property type="match status" value="1"/>
</dbReference>
<dbReference type="InterPro" id="IPR036565">
    <property type="entry name" value="Mur-like_cat_sf"/>
</dbReference>
<dbReference type="SUPFAM" id="SSF53623">
    <property type="entry name" value="MurD-like peptide ligases, catalytic domain"/>
    <property type="match status" value="1"/>
</dbReference>
<keyword evidence="4 7" id="KW-0436">Ligase</keyword>
<evidence type="ECO:0000256" key="7">
    <source>
        <dbReference type="HAMAP-Rule" id="MF_00639"/>
    </source>
</evidence>
<keyword evidence="7" id="KW-0132">Cell division</keyword>
<evidence type="ECO:0000256" key="3">
    <source>
        <dbReference type="ARBA" id="ARBA00022490"/>
    </source>
</evidence>
<keyword evidence="6 7" id="KW-0067">ATP-binding</keyword>
<dbReference type="InterPro" id="IPR036615">
    <property type="entry name" value="Mur_ligase_C_dom_sf"/>
</dbReference>
<dbReference type="SUPFAM" id="SSF51984">
    <property type="entry name" value="MurCD N-terminal domain"/>
    <property type="match status" value="1"/>
</dbReference>
<dbReference type="Gene3D" id="3.40.50.720">
    <property type="entry name" value="NAD(P)-binding Rossmann-like Domain"/>
    <property type="match status" value="1"/>
</dbReference>
<evidence type="ECO:0000256" key="4">
    <source>
        <dbReference type="ARBA" id="ARBA00022598"/>
    </source>
</evidence>
<feature type="binding site" evidence="7">
    <location>
        <begin position="124"/>
        <end position="130"/>
    </location>
    <ligand>
        <name>ATP</name>
        <dbReference type="ChEBI" id="CHEBI:30616"/>
    </ligand>
</feature>
<gene>
    <name evidence="7 9" type="primary">murD</name>
    <name evidence="9" type="ORF">COX26_01175</name>
</gene>
<dbReference type="GO" id="GO:0051301">
    <property type="term" value="P:cell division"/>
    <property type="evidence" value="ECO:0007669"/>
    <property type="project" value="UniProtKB-KW"/>
</dbReference>
<sequence length="497" mass="55425">MNSALKNFKNKKVLVMGLGKLGGGIATTKWFVKHGAKVTVTDLRTRKNLAPSIRALGRAAHKVRFVLGKHRAEDFRRNDLIVVNPAVPRESPYLAIARKAGREITNDAKIFFDLVANPIAAVTGTRGKTTTTNWLAHLARGVHRRIAAAGNTPEMPLLALIDRLKDKKTPAVLELSSWQLEQVDKAHLPAEAPAKGGHAPDVAVITNLYPDHLNRYPGIRDYARAKANIFKRQTPAQALILNADDAWTPFFLREKPRGRVYFFSLKPLPKSRGGIFISGRRAFFKKDAKRTVVLGPREMRPLVALGNHNLQNLLAAMLAAHLLGIPWREIRKRIATLPQIPFRQEFIVARLPAGRQGRHLTVVNDTAATSPDGTIAALARFKNKNLILIAGGTDKKLEFGGWARAVKRCVKPECLFLLGGSATEKMVRALRRSGYFKQSYPQPFEELSSLIRAVKKKVRQNTPSFVLFSPGAASFEKFKNEFDRGRKFNLYWGQNHT</sequence>
<dbReference type="GO" id="GO:0008360">
    <property type="term" value="P:regulation of cell shape"/>
    <property type="evidence" value="ECO:0007669"/>
    <property type="project" value="UniProtKB-KW"/>
</dbReference>
<dbReference type="GO" id="GO:0071555">
    <property type="term" value="P:cell wall organization"/>
    <property type="evidence" value="ECO:0007669"/>
    <property type="project" value="UniProtKB-KW"/>
</dbReference>
<evidence type="ECO:0000256" key="2">
    <source>
        <dbReference type="ARBA" id="ARBA00004752"/>
    </source>
</evidence>
<dbReference type="Proteomes" id="UP000228812">
    <property type="component" value="Unassembled WGS sequence"/>
</dbReference>
<dbReference type="GO" id="GO:0008764">
    <property type="term" value="F:UDP-N-acetylmuramoylalanine-D-glutamate ligase activity"/>
    <property type="evidence" value="ECO:0007669"/>
    <property type="project" value="UniProtKB-UniRule"/>
</dbReference>
<evidence type="ECO:0000259" key="8">
    <source>
        <dbReference type="Pfam" id="PF08245"/>
    </source>
</evidence>
<protein>
    <recommendedName>
        <fullName evidence="7">UDP-N-acetylmuramoylalanine--D-glutamate ligase</fullName>
        <ecNumber evidence="7">6.3.2.9</ecNumber>
    </recommendedName>
    <alternativeName>
        <fullName evidence="7">D-glutamic acid-adding enzyme</fullName>
    </alternativeName>
    <alternativeName>
        <fullName evidence="7">UDP-N-acetylmuramoyl-L-alanyl-D-glutamate synthetase</fullName>
    </alternativeName>
</protein>
<evidence type="ECO:0000256" key="1">
    <source>
        <dbReference type="ARBA" id="ARBA00004496"/>
    </source>
</evidence>
<dbReference type="SUPFAM" id="SSF53244">
    <property type="entry name" value="MurD-like peptide ligases, peptide-binding domain"/>
    <property type="match status" value="1"/>
</dbReference>
<dbReference type="GO" id="GO:0005737">
    <property type="term" value="C:cytoplasm"/>
    <property type="evidence" value="ECO:0007669"/>
    <property type="project" value="UniProtKB-SubCell"/>
</dbReference>
<dbReference type="PANTHER" id="PTHR43692">
    <property type="entry name" value="UDP-N-ACETYLMURAMOYLALANINE--D-GLUTAMATE LIGASE"/>
    <property type="match status" value="1"/>
</dbReference>
<dbReference type="Pfam" id="PF21799">
    <property type="entry name" value="MurD-like_N"/>
    <property type="match status" value="1"/>
</dbReference>